<dbReference type="InterPro" id="IPR012337">
    <property type="entry name" value="RNaseH-like_sf"/>
</dbReference>
<organism evidence="2 3">
    <name type="scientific">Solanum verrucosum</name>
    <dbReference type="NCBI Taxonomy" id="315347"/>
    <lineage>
        <taxon>Eukaryota</taxon>
        <taxon>Viridiplantae</taxon>
        <taxon>Streptophyta</taxon>
        <taxon>Embryophyta</taxon>
        <taxon>Tracheophyta</taxon>
        <taxon>Spermatophyta</taxon>
        <taxon>Magnoliopsida</taxon>
        <taxon>eudicotyledons</taxon>
        <taxon>Gunneridae</taxon>
        <taxon>Pentapetalae</taxon>
        <taxon>asterids</taxon>
        <taxon>lamiids</taxon>
        <taxon>Solanales</taxon>
        <taxon>Solanaceae</taxon>
        <taxon>Solanoideae</taxon>
        <taxon>Solaneae</taxon>
        <taxon>Solanum</taxon>
    </lineage>
</organism>
<dbReference type="PANTHER" id="PTHR45835">
    <property type="entry name" value="YALI0A06105P"/>
    <property type="match status" value="1"/>
</dbReference>
<reference evidence="2" key="1">
    <citation type="submission" date="2023-08" db="EMBL/GenBank/DDBJ databases">
        <title>A de novo genome assembly of Solanum verrucosum Schlechtendal, a Mexican diploid species geographically isolated from the other diploid A-genome species in potato relatives.</title>
        <authorList>
            <person name="Hosaka K."/>
        </authorList>
    </citation>
    <scope>NUCLEOTIDE SEQUENCE</scope>
    <source>
        <tissue evidence="2">Young leaves</tissue>
    </source>
</reference>
<dbReference type="InterPro" id="IPR036397">
    <property type="entry name" value="RNaseH_sf"/>
</dbReference>
<keyword evidence="3" id="KW-1185">Reference proteome</keyword>
<evidence type="ECO:0000259" key="1">
    <source>
        <dbReference type="PROSITE" id="PS50994"/>
    </source>
</evidence>
<dbReference type="InterPro" id="IPR001584">
    <property type="entry name" value="Integrase_cat-core"/>
</dbReference>
<dbReference type="AlphaFoldDB" id="A0AAF0UAT9"/>
<dbReference type="SUPFAM" id="SSF53098">
    <property type="entry name" value="Ribonuclease H-like"/>
    <property type="match status" value="1"/>
</dbReference>
<dbReference type="PROSITE" id="PS50994">
    <property type="entry name" value="INTEGRASE"/>
    <property type="match status" value="1"/>
</dbReference>
<evidence type="ECO:0000313" key="3">
    <source>
        <dbReference type="Proteomes" id="UP001234989"/>
    </source>
</evidence>
<gene>
    <name evidence="2" type="ORF">MTR67_035775</name>
</gene>
<feature type="non-terminal residue" evidence="2">
    <location>
        <position position="253"/>
    </location>
</feature>
<sequence length="253" mass="28530">MGSVAYVEEDVHRLARLGVCLMDMSNGSVIVHNGSKSSLVAEVKEKQDSDPILLQLKGLGTQVNLSIAFHPQMDGQTERTIPIVEDMLRACVINFKGSWDDELLLIEFAYNNNFHSSIEMDPYEALYGRRCMSPIGWFEVGETALIGPVSVHEAMEKVQLINDRLKTAQSRHKSYADVRGMDLEFKIDDWIFLKVSPMKAVMRFDKKGKLSPRYVGPYIPRKGDPALIVPLESVVVKDSLTYEEVPVEVLDRQ</sequence>
<dbReference type="GO" id="GO:0015074">
    <property type="term" value="P:DNA integration"/>
    <property type="evidence" value="ECO:0007669"/>
    <property type="project" value="InterPro"/>
</dbReference>
<dbReference type="PANTHER" id="PTHR45835:SF91">
    <property type="entry name" value="RETROTRANSPOSON, TY3-GYPSY SUBCLASS-LIKE PROTEIN"/>
    <property type="match status" value="1"/>
</dbReference>
<name>A0AAF0UAT9_SOLVR</name>
<feature type="domain" description="Integrase catalytic" evidence="1">
    <location>
        <begin position="1"/>
        <end position="130"/>
    </location>
</feature>
<evidence type="ECO:0000313" key="2">
    <source>
        <dbReference type="EMBL" id="WMV42390.1"/>
    </source>
</evidence>
<dbReference type="GO" id="GO:0003676">
    <property type="term" value="F:nucleic acid binding"/>
    <property type="evidence" value="ECO:0007669"/>
    <property type="project" value="InterPro"/>
</dbReference>
<dbReference type="EMBL" id="CP133619">
    <property type="protein sequence ID" value="WMV42390.1"/>
    <property type="molecule type" value="Genomic_DNA"/>
</dbReference>
<protein>
    <recommendedName>
        <fullName evidence="1">Integrase catalytic domain-containing protein</fullName>
    </recommendedName>
</protein>
<dbReference type="Proteomes" id="UP001234989">
    <property type="component" value="Chromosome 8"/>
</dbReference>
<accession>A0AAF0UAT9</accession>
<dbReference type="Gene3D" id="3.30.420.10">
    <property type="entry name" value="Ribonuclease H-like superfamily/Ribonuclease H"/>
    <property type="match status" value="1"/>
</dbReference>
<proteinExistence type="predicted"/>